<accession>X1ECP0</accession>
<dbReference type="Gene3D" id="1.10.3720.10">
    <property type="entry name" value="MetI-like"/>
    <property type="match status" value="1"/>
</dbReference>
<reference evidence="9" key="1">
    <citation type="journal article" date="2014" name="Front. Microbiol.">
        <title>High frequency of phylogenetically diverse reductive dehalogenase-homologous genes in deep subseafloor sedimentary metagenomes.</title>
        <authorList>
            <person name="Kawai M."/>
            <person name="Futagami T."/>
            <person name="Toyoda A."/>
            <person name="Takaki Y."/>
            <person name="Nishi S."/>
            <person name="Hori S."/>
            <person name="Arai W."/>
            <person name="Tsubouchi T."/>
            <person name="Morono Y."/>
            <person name="Uchiyama I."/>
            <person name="Ito T."/>
            <person name="Fujiyama A."/>
            <person name="Inagaki F."/>
            <person name="Takami H."/>
        </authorList>
    </citation>
    <scope>NUCLEOTIDE SEQUENCE</scope>
    <source>
        <strain evidence="9">Expedition CK06-06</strain>
    </source>
</reference>
<feature type="transmembrane region" description="Helical" evidence="7">
    <location>
        <begin position="117"/>
        <end position="137"/>
    </location>
</feature>
<feature type="domain" description="ABC transmembrane type-1" evidence="8">
    <location>
        <begin position="1"/>
        <end position="198"/>
    </location>
</feature>
<evidence type="ECO:0000313" key="9">
    <source>
        <dbReference type="EMBL" id="GAH31031.1"/>
    </source>
</evidence>
<dbReference type="AlphaFoldDB" id="X1ECP0"/>
<evidence type="ECO:0000256" key="6">
    <source>
        <dbReference type="ARBA" id="ARBA00023136"/>
    </source>
</evidence>
<keyword evidence="4 7" id="KW-0812">Transmembrane</keyword>
<dbReference type="InterPro" id="IPR051393">
    <property type="entry name" value="ABC_transporter_permease"/>
</dbReference>
<keyword evidence="5 7" id="KW-1133">Transmembrane helix</keyword>
<name>X1ECP0_9ZZZZ</name>
<gene>
    <name evidence="9" type="ORF">S03H2_03719</name>
</gene>
<dbReference type="GO" id="GO:0055085">
    <property type="term" value="P:transmembrane transport"/>
    <property type="evidence" value="ECO:0007669"/>
    <property type="project" value="InterPro"/>
</dbReference>
<dbReference type="PANTHER" id="PTHR30193:SF37">
    <property type="entry name" value="INNER MEMBRANE ABC TRANSPORTER PERMEASE PROTEIN YCJO"/>
    <property type="match status" value="1"/>
</dbReference>
<keyword evidence="2" id="KW-0813">Transport</keyword>
<feature type="transmembrane region" description="Helical" evidence="7">
    <location>
        <begin position="177"/>
        <end position="201"/>
    </location>
</feature>
<dbReference type="EMBL" id="BARU01001405">
    <property type="protein sequence ID" value="GAH31031.1"/>
    <property type="molecule type" value="Genomic_DNA"/>
</dbReference>
<comment type="caution">
    <text evidence="9">The sequence shown here is derived from an EMBL/GenBank/DDBJ whole genome shotgun (WGS) entry which is preliminary data.</text>
</comment>
<feature type="transmembrane region" description="Helical" evidence="7">
    <location>
        <begin position="74"/>
        <end position="96"/>
    </location>
</feature>
<dbReference type="CDD" id="cd06261">
    <property type="entry name" value="TM_PBP2"/>
    <property type="match status" value="1"/>
</dbReference>
<evidence type="ECO:0000256" key="3">
    <source>
        <dbReference type="ARBA" id="ARBA00022475"/>
    </source>
</evidence>
<feature type="transmembrane region" description="Helical" evidence="7">
    <location>
        <begin position="149"/>
        <end position="168"/>
    </location>
</feature>
<evidence type="ECO:0000256" key="5">
    <source>
        <dbReference type="ARBA" id="ARBA00022989"/>
    </source>
</evidence>
<evidence type="ECO:0000256" key="7">
    <source>
        <dbReference type="SAM" id="Phobius"/>
    </source>
</evidence>
<evidence type="ECO:0000256" key="2">
    <source>
        <dbReference type="ARBA" id="ARBA00022448"/>
    </source>
</evidence>
<proteinExistence type="predicted"/>
<dbReference type="InterPro" id="IPR000515">
    <property type="entry name" value="MetI-like"/>
</dbReference>
<organism evidence="9">
    <name type="scientific">marine sediment metagenome</name>
    <dbReference type="NCBI Taxonomy" id="412755"/>
    <lineage>
        <taxon>unclassified sequences</taxon>
        <taxon>metagenomes</taxon>
        <taxon>ecological metagenomes</taxon>
    </lineage>
</organism>
<dbReference type="PANTHER" id="PTHR30193">
    <property type="entry name" value="ABC TRANSPORTER PERMEASE PROTEIN"/>
    <property type="match status" value="1"/>
</dbReference>
<dbReference type="GO" id="GO:0005886">
    <property type="term" value="C:plasma membrane"/>
    <property type="evidence" value="ECO:0007669"/>
    <property type="project" value="UniProtKB-SubCell"/>
</dbReference>
<protein>
    <recommendedName>
        <fullName evidence="8">ABC transmembrane type-1 domain-containing protein</fullName>
    </recommendedName>
</protein>
<dbReference type="PROSITE" id="PS50928">
    <property type="entry name" value="ABC_TM1"/>
    <property type="match status" value="1"/>
</dbReference>
<evidence type="ECO:0000256" key="4">
    <source>
        <dbReference type="ARBA" id="ARBA00022692"/>
    </source>
</evidence>
<evidence type="ECO:0000256" key="1">
    <source>
        <dbReference type="ARBA" id="ARBA00004651"/>
    </source>
</evidence>
<keyword evidence="6 7" id="KW-0472">Membrane</keyword>
<sequence length="213" mass="23663">MVTISLLAAILLNQKLPGITVFRVIYYLPAVITGIALGTIFVQLYKPIYGPFAYFLSKVGVSAPSWLTNEKWAMPALILMNFWIIGPNTVIFLAALQGIPKTLYEAGQIDGANFLQQFSHVTLPMLSSITLLITVITTVESFQVFAEPYILTGGGPNYSTLVGALYIYRNAFKYFNLAYACAFAWILLLIVMGFTGVQFLLSGRWAYYAARRE</sequence>
<keyword evidence="3" id="KW-1003">Cell membrane</keyword>
<dbReference type="SUPFAM" id="SSF161098">
    <property type="entry name" value="MetI-like"/>
    <property type="match status" value="1"/>
</dbReference>
<dbReference type="InterPro" id="IPR035906">
    <property type="entry name" value="MetI-like_sf"/>
</dbReference>
<feature type="transmembrane region" description="Helical" evidence="7">
    <location>
        <begin position="27"/>
        <end position="45"/>
    </location>
</feature>
<comment type="subcellular location">
    <subcellularLocation>
        <location evidence="1">Cell membrane</location>
        <topology evidence="1">Multi-pass membrane protein</topology>
    </subcellularLocation>
</comment>
<dbReference type="Pfam" id="PF00528">
    <property type="entry name" value="BPD_transp_1"/>
    <property type="match status" value="1"/>
</dbReference>
<evidence type="ECO:0000259" key="8">
    <source>
        <dbReference type="PROSITE" id="PS50928"/>
    </source>
</evidence>